<dbReference type="STRING" id="4432.A0A1U7ZQW8"/>
<protein>
    <submittedName>
        <fullName evidence="2">Uncharacterized protein LOC104596392 isoform X1</fullName>
    </submittedName>
</protein>
<dbReference type="GeneID" id="104596392"/>
<accession>A0A1U7ZQW8</accession>
<reference evidence="2" key="1">
    <citation type="submission" date="2025-08" db="UniProtKB">
        <authorList>
            <consortium name="RefSeq"/>
        </authorList>
    </citation>
    <scope>IDENTIFICATION</scope>
</reference>
<dbReference type="FunCoup" id="A0A1U7ZQW8">
    <property type="interactions" value="403"/>
</dbReference>
<name>A0A1U7ZQW8_NELNU</name>
<evidence type="ECO:0000313" key="1">
    <source>
        <dbReference type="Proteomes" id="UP000189703"/>
    </source>
</evidence>
<dbReference type="OMA" id="YLAACCD"/>
<dbReference type="KEGG" id="nnu:104596392"/>
<sequence length="574" mass="64475">MSIGWNTSGFTCEHIRTVNRLNLWILQSHRTLPYLCLGTSTSSHHRPPQHIPTTLYWPDDELATARASELARKASFSNQYYYSTSLQTLHLIFFFFFSDTSFVCNEEGKMLNSPQWWLLLLSILLFALTVNSSHDLTRNENKVKSSVFLSPEFVLGPGTVANKYYYNIDFPRGHIALKEFNAEVVDEAGIPVPLHETYLHHWIVVRYYVPKDAKTSKILSDDELHQSKGFIVRNSGVCQGNSLGQYFGLGSETRKTATYVPDPYGIEVGNPAQVPDGYEERWLLNVHAIDTRNVEDRLGCTECRCDLYNVTEDELGRPLRPDYTGGLYCCYDQTKCRVREGFDDIHRSLYLRYTVKWIDWENAIVPVKIYIFDGTDSVEREKDSTILDAKHHCRIEYEVESCSTTGVVNGGCIDSKKASIVIPRGGHVIYGVAHQHSGGTGAALYGEDGRVLCSSIPIYGEGKEAGNEAGYIVGMSACYPHPGSVQVSSGETLTLESNYSSTQKHTGVMGLFYILVADPPPESMLLLQNSVHESMRFSKYSWGLLAIGAVVAFIVGVGYYSRNKREEQYQSLVI</sequence>
<evidence type="ECO:0000313" key="2">
    <source>
        <dbReference type="RefSeq" id="XP_010255826.1"/>
    </source>
</evidence>
<proteinExistence type="predicted"/>
<organism evidence="1 2">
    <name type="scientific">Nelumbo nucifera</name>
    <name type="common">Sacred lotus</name>
    <dbReference type="NCBI Taxonomy" id="4432"/>
    <lineage>
        <taxon>Eukaryota</taxon>
        <taxon>Viridiplantae</taxon>
        <taxon>Streptophyta</taxon>
        <taxon>Embryophyta</taxon>
        <taxon>Tracheophyta</taxon>
        <taxon>Spermatophyta</taxon>
        <taxon>Magnoliopsida</taxon>
        <taxon>Proteales</taxon>
        <taxon>Nelumbonaceae</taxon>
        <taxon>Nelumbo</taxon>
    </lineage>
</organism>
<dbReference type="Pfam" id="PF07712">
    <property type="entry name" value="SURNod19"/>
    <property type="match status" value="1"/>
</dbReference>
<dbReference type="RefSeq" id="XP_010255826.1">
    <property type="nucleotide sequence ID" value="XM_010257524.2"/>
</dbReference>
<dbReference type="PANTHER" id="PTHR33390:SF1">
    <property type="entry name" value="STRESS UP-REGULATED NOD 19 PROTEIN"/>
    <property type="match status" value="1"/>
</dbReference>
<dbReference type="AlphaFoldDB" id="A0A1U7ZQW8"/>
<dbReference type="InterPro" id="IPR011692">
    <property type="entry name" value="Stress_up-reg_Nod19"/>
</dbReference>
<dbReference type="eggNOG" id="ENOG502QRR9">
    <property type="taxonomic scope" value="Eukaryota"/>
</dbReference>
<gene>
    <name evidence="2" type="primary">LOC104596392</name>
</gene>
<keyword evidence="1" id="KW-1185">Reference proteome</keyword>
<dbReference type="PANTHER" id="PTHR33390">
    <property type="entry name" value="STRESS UP-REGULATED NOD 19 PROTEIN"/>
    <property type="match status" value="1"/>
</dbReference>
<dbReference type="Proteomes" id="UP000189703">
    <property type="component" value="Unplaced"/>
</dbReference>
<dbReference type="OrthoDB" id="1923469at2759"/>